<feature type="domain" description="EF-hand" evidence="11">
    <location>
        <begin position="418"/>
        <end position="453"/>
    </location>
</feature>
<keyword evidence="6 9" id="KW-0067">ATP-binding</keyword>
<feature type="domain" description="EF-hand" evidence="11">
    <location>
        <begin position="324"/>
        <end position="359"/>
    </location>
</feature>
<dbReference type="PROSITE" id="PS00108">
    <property type="entry name" value="PROTEIN_KINASE_ST"/>
    <property type="match status" value="1"/>
</dbReference>
<sequence length="623" mass="70569">MSNETRKKLVGGHIELGHVLGTGGFGKVYYAYDVKKGVNVAVKMIDKELVRSSGIQSYVEREIDLMRKIKNPHVIRLLEAIETSKAYNLVMELAPNGELFDKIVDSQRFDESTARNYFQQLISAVHYCHQLNIVHRDLKAENLLLGENNVLKVCDFGLSRYTKEGLFSDHEVLFMSLAGSIDYQAPEVLKERGYEGSACDMWSCGCILFFMLCGYLPFTDRSDGLTRKRILSCQYNKNSRYLSEEAADLISHLLERAPSARFKTSDVIQHTWFRVDLNPELFPKDKVEPTPSSPSGGEFIERAITPQASSSSFTNTTAPTPTTQKADEIHQAFQTCNITGDGFLHKEEVRDALIKLNGDVEVSEDEVNDFMANFQLDAEGRITEEEFVVGWTKHQNSLGKKYDVAKMANLFHYDLEKEFLQVIRKAFDSIDVEHSGTITKQDLKKLNLGLTDKDVESIFHTVDTENKGLQALTFEMFVGLCLKYDFFKNHPLAIRLRRLNAFFEATEHAAFRTSFSTSYTVAGQREVIKVLLLSKQGSLSTTFEEGDVIGFLYGTYSEDSKKVLEVGVRLLPAAPGYTKVSTYRIGGKTTEFHKWFLNLRKLMKDELLRCEEDTAVKGEAELM</sequence>
<accession>A0A0N1IMD1</accession>
<dbReference type="FunFam" id="3.30.200.20:FF:000042">
    <property type="entry name" value="Aurora kinase A"/>
    <property type="match status" value="1"/>
</dbReference>
<dbReference type="InterPro" id="IPR000719">
    <property type="entry name" value="Prot_kinase_dom"/>
</dbReference>
<dbReference type="SMART" id="SM00054">
    <property type="entry name" value="EFh"/>
    <property type="match status" value="3"/>
</dbReference>
<dbReference type="PROSITE" id="PS00107">
    <property type="entry name" value="PROTEIN_KINASE_ATP"/>
    <property type="match status" value="1"/>
</dbReference>
<reference evidence="12 13" key="1">
    <citation type="journal article" date="2015" name="PLoS Pathog.">
        <title>Leptomonas seymouri: Adaptations to the Dixenous Life Cycle Analyzed by Genome Sequencing, Transcriptome Profiling and Co-infection with Leishmania donovani.</title>
        <authorList>
            <person name="Kraeva N."/>
            <person name="Butenko A."/>
            <person name="Hlavacova J."/>
            <person name="Kostygov A."/>
            <person name="Myskova J."/>
            <person name="Grybchuk D."/>
            <person name="Lestinova T."/>
            <person name="Votypka J."/>
            <person name="Volf P."/>
            <person name="Opperdoes F."/>
            <person name="Flegontov P."/>
            <person name="Lukes J."/>
            <person name="Yurchenko V."/>
        </authorList>
    </citation>
    <scope>NUCLEOTIDE SEQUENCE [LARGE SCALE GENOMIC DNA]</scope>
    <source>
        <strain evidence="12 13">ATCC 30220</strain>
    </source>
</reference>
<evidence type="ECO:0000259" key="11">
    <source>
        <dbReference type="PROSITE" id="PS50222"/>
    </source>
</evidence>
<dbReference type="PROSITE" id="PS50011">
    <property type="entry name" value="PROTEIN_KINASE_DOM"/>
    <property type="match status" value="1"/>
</dbReference>
<evidence type="ECO:0000256" key="9">
    <source>
        <dbReference type="PROSITE-ProRule" id="PRU10141"/>
    </source>
</evidence>
<keyword evidence="4 9" id="KW-0547">Nucleotide-binding</keyword>
<dbReference type="Gene3D" id="1.10.510.10">
    <property type="entry name" value="Transferase(Phosphotransferase) domain 1"/>
    <property type="match status" value="1"/>
</dbReference>
<feature type="binding site" evidence="9">
    <location>
        <position position="43"/>
    </location>
    <ligand>
        <name>ATP</name>
        <dbReference type="ChEBI" id="CHEBI:30616"/>
    </ligand>
</feature>
<evidence type="ECO:0000256" key="2">
    <source>
        <dbReference type="ARBA" id="ARBA00022527"/>
    </source>
</evidence>
<evidence type="ECO:0000256" key="7">
    <source>
        <dbReference type="ARBA" id="ARBA00047899"/>
    </source>
</evidence>
<dbReference type="Pfam" id="PF13833">
    <property type="entry name" value="EF-hand_8"/>
    <property type="match status" value="1"/>
</dbReference>
<dbReference type="InterPro" id="IPR008271">
    <property type="entry name" value="Ser/Thr_kinase_AS"/>
</dbReference>
<dbReference type="FunFam" id="1.10.510.10:FF:000571">
    <property type="entry name" value="Maternal embryonic leucine zipper kinase"/>
    <property type="match status" value="1"/>
</dbReference>
<evidence type="ECO:0000256" key="5">
    <source>
        <dbReference type="ARBA" id="ARBA00022777"/>
    </source>
</evidence>
<dbReference type="InterPro" id="IPR011992">
    <property type="entry name" value="EF-hand-dom_pair"/>
</dbReference>
<evidence type="ECO:0000313" key="13">
    <source>
        <dbReference type="Proteomes" id="UP000038009"/>
    </source>
</evidence>
<evidence type="ECO:0000256" key="4">
    <source>
        <dbReference type="ARBA" id="ARBA00022741"/>
    </source>
</evidence>
<dbReference type="VEuPathDB" id="TriTrypDB:Lsey_0022_0490"/>
<dbReference type="CDD" id="cd00051">
    <property type="entry name" value="EFh"/>
    <property type="match status" value="1"/>
</dbReference>
<dbReference type="SUPFAM" id="SSF47473">
    <property type="entry name" value="EF-hand"/>
    <property type="match status" value="1"/>
</dbReference>
<protein>
    <recommendedName>
        <fullName evidence="1">non-specific serine/threonine protein kinase</fullName>
        <ecNumber evidence="1">2.7.11.1</ecNumber>
    </recommendedName>
</protein>
<dbReference type="SMART" id="SM00220">
    <property type="entry name" value="S_TKc"/>
    <property type="match status" value="1"/>
</dbReference>
<dbReference type="Pfam" id="PF00069">
    <property type="entry name" value="Pkinase"/>
    <property type="match status" value="1"/>
</dbReference>
<dbReference type="PANTHER" id="PTHR43895">
    <property type="entry name" value="CALCIUM/CALMODULIN-DEPENDENT PROTEIN KINASE KINASE-RELATED"/>
    <property type="match status" value="1"/>
</dbReference>
<dbReference type="GO" id="GO:0007165">
    <property type="term" value="P:signal transduction"/>
    <property type="evidence" value="ECO:0007669"/>
    <property type="project" value="TreeGrafter"/>
</dbReference>
<comment type="catalytic activity">
    <reaction evidence="7">
        <text>L-threonyl-[protein] + ATP = O-phospho-L-threonyl-[protein] + ADP + H(+)</text>
        <dbReference type="Rhea" id="RHEA:46608"/>
        <dbReference type="Rhea" id="RHEA-COMP:11060"/>
        <dbReference type="Rhea" id="RHEA-COMP:11605"/>
        <dbReference type="ChEBI" id="CHEBI:15378"/>
        <dbReference type="ChEBI" id="CHEBI:30013"/>
        <dbReference type="ChEBI" id="CHEBI:30616"/>
        <dbReference type="ChEBI" id="CHEBI:61977"/>
        <dbReference type="ChEBI" id="CHEBI:456216"/>
        <dbReference type="EC" id="2.7.11.1"/>
    </reaction>
</comment>
<evidence type="ECO:0000256" key="3">
    <source>
        <dbReference type="ARBA" id="ARBA00022679"/>
    </source>
</evidence>
<dbReference type="EC" id="2.7.11.1" evidence="1"/>
<dbReference type="GO" id="GO:0005524">
    <property type="term" value="F:ATP binding"/>
    <property type="evidence" value="ECO:0007669"/>
    <property type="project" value="UniProtKB-UniRule"/>
</dbReference>
<keyword evidence="5" id="KW-0418">Kinase</keyword>
<comment type="catalytic activity">
    <reaction evidence="8">
        <text>L-seryl-[protein] + ATP = O-phospho-L-seryl-[protein] + ADP + H(+)</text>
        <dbReference type="Rhea" id="RHEA:17989"/>
        <dbReference type="Rhea" id="RHEA-COMP:9863"/>
        <dbReference type="Rhea" id="RHEA-COMP:11604"/>
        <dbReference type="ChEBI" id="CHEBI:15378"/>
        <dbReference type="ChEBI" id="CHEBI:29999"/>
        <dbReference type="ChEBI" id="CHEBI:30616"/>
        <dbReference type="ChEBI" id="CHEBI:83421"/>
        <dbReference type="ChEBI" id="CHEBI:456216"/>
        <dbReference type="EC" id="2.7.11.1"/>
    </reaction>
</comment>
<name>A0A0N1IMD1_LEPSE</name>
<dbReference type="AlphaFoldDB" id="A0A0N1IMD1"/>
<dbReference type="OMA" id="TCVAYQL"/>
<evidence type="ECO:0000256" key="8">
    <source>
        <dbReference type="ARBA" id="ARBA00048679"/>
    </source>
</evidence>
<keyword evidence="3" id="KW-0808">Transferase</keyword>
<evidence type="ECO:0000259" key="10">
    <source>
        <dbReference type="PROSITE" id="PS50011"/>
    </source>
</evidence>
<dbReference type="Proteomes" id="UP000038009">
    <property type="component" value="Unassembled WGS sequence"/>
</dbReference>
<dbReference type="CDD" id="cd14003">
    <property type="entry name" value="STKc_AMPK-like"/>
    <property type="match status" value="1"/>
</dbReference>
<dbReference type="PANTHER" id="PTHR43895:SF32">
    <property type="entry name" value="SERINE_THREONINE-PROTEIN KINASE CHK1"/>
    <property type="match status" value="1"/>
</dbReference>
<organism evidence="12 13">
    <name type="scientific">Leptomonas seymouri</name>
    <dbReference type="NCBI Taxonomy" id="5684"/>
    <lineage>
        <taxon>Eukaryota</taxon>
        <taxon>Discoba</taxon>
        <taxon>Euglenozoa</taxon>
        <taxon>Kinetoplastea</taxon>
        <taxon>Metakinetoplastina</taxon>
        <taxon>Trypanosomatida</taxon>
        <taxon>Trypanosomatidae</taxon>
        <taxon>Leishmaniinae</taxon>
        <taxon>Leptomonas</taxon>
    </lineage>
</organism>
<proteinExistence type="predicted"/>
<keyword evidence="13" id="KW-1185">Reference proteome</keyword>
<comment type="caution">
    <text evidence="12">The sequence shown here is derived from an EMBL/GenBank/DDBJ whole genome shotgun (WGS) entry which is preliminary data.</text>
</comment>
<dbReference type="EMBL" id="LJSK01000022">
    <property type="protein sequence ID" value="KPI89528.1"/>
    <property type="molecule type" value="Genomic_DNA"/>
</dbReference>
<dbReference type="InterPro" id="IPR011009">
    <property type="entry name" value="Kinase-like_dom_sf"/>
</dbReference>
<dbReference type="FunFam" id="1.10.238.10:FF:000491">
    <property type="entry name" value="Protein kinase, putative"/>
    <property type="match status" value="1"/>
</dbReference>
<evidence type="ECO:0000313" key="12">
    <source>
        <dbReference type="EMBL" id="KPI89528.1"/>
    </source>
</evidence>
<dbReference type="GO" id="GO:0005509">
    <property type="term" value="F:calcium ion binding"/>
    <property type="evidence" value="ECO:0007669"/>
    <property type="project" value="InterPro"/>
</dbReference>
<evidence type="ECO:0000256" key="6">
    <source>
        <dbReference type="ARBA" id="ARBA00022840"/>
    </source>
</evidence>
<dbReference type="OrthoDB" id="541276at2759"/>
<keyword evidence="2" id="KW-0723">Serine/threonine-protein kinase</keyword>
<dbReference type="GO" id="GO:0004674">
    <property type="term" value="F:protein serine/threonine kinase activity"/>
    <property type="evidence" value="ECO:0007669"/>
    <property type="project" value="UniProtKB-KW"/>
</dbReference>
<dbReference type="Pfam" id="PF13499">
    <property type="entry name" value="EF-hand_7"/>
    <property type="match status" value="1"/>
</dbReference>
<dbReference type="InterPro" id="IPR002048">
    <property type="entry name" value="EF_hand_dom"/>
</dbReference>
<dbReference type="Gene3D" id="1.10.238.10">
    <property type="entry name" value="EF-hand"/>
    <property type="match status" value="2"/>
</dbReference>
<feature type="domain" description="Protein kinase" evidence="10">
    <location>
        <begin position="14"/>
        <end position="273"/>
    </location>
</feature>
<dbReference type="PROSITE" id="PS50222">
    <property type="entry name" value="EF_HAND_2"/>
    <property type="match status" value="2"/>
</dbReference>
<dbReference type="InterPro" id="IPR017441">
    <property type="entry name" value="Protein_kinase_ATP_BS"/>
</dbReference>
<gene>
    <name evidence="12" type="ORF">ABL78_1404</name>
</gene>
<evidence type="ECO:0000256" key="1">
    <source>
        <dbReference type="ARBA" id="ARBA00012513"/>
    </source>
</evidence>
<dbReference type="SUPFAM" id="SSF56112">
    <property type="entry name" value="Protein kinase-like (PK-like)"/>
    <property type="match status" value="1"/>
</dbReference>